<dbReference type="InterPro" id="IPR006860">
    <property type="entry name" value="FecR"/>
</dbReference>
<dbReference type="PANTHER" id="PTHR30273">
    <property type="entry name" value="PERIPLASMIC SIGNAL SENSOR AND SIGMA FACTOR ACTIVATOR FECR-RELATED"/>
    <property type="match status" value="1"/>
</dbReference>
<evidence type="ECO:0000313" key="4">
    <source>
        <dbReference type="EMBL" id="TDQ76356.1"/>
    </source>
</evidence>
<dbReference type="FunFam" id="2.60.120.1440:FF:000001">
    <property type="entry name" value="Putative anti-sigma factor"/>
    <property type="match status" value="1"/>
</dbReference>
<sequence>MKLETNLKELFSKYLAGQASSSELLQLLDHFQEENDSTYLRDLLLAELEREEDAPIASEQVILSRVSVALHDRIHTAKRKVKRLYWSIGAAAAVLLCVGGWLVLGDTESDTTSTDSMYAAILPGDDRAILHLEDGRVIDLDSLVGDSVKDRYLSKDSAGMMTFKTDDLPASQKETGQRILSTPRGGQFAVVLADGTKVWLNAESSITFPTQFDQSTRSVEITGEAYFEVAKKQGQPFIVRTRQQTIRVLGTHFNVNAYSDQNIVKTSLLEGRVAVSAGGQEVELRPGQMCLWNEKHGGLGIDNIPDLGSLLAWKEGMFSFDNSNIREIMQTLSRWYDVEVAFEKGDYSDCVFGGMVPKKENIDQVLRILSASQQLTFDIKERRVLVSRLKKDKN</sequence>
<dbReference type="AlphaFoldDB" id="A0A4R6WG49"/>
<dbReference type="Gene3D" id="3.55.50.30">
    <property type="match status" value="1"/>
</dbReference>
<keyword evidence="5" id="KW-1185">Reference proteome</keyword>
<gene>
    <name evidence="4" type="ORF">CLV99_2943</name>
</gene>
<keyword evidence="1" id="KW-0472">Membrane</keyword>
<dbReference type="InterPro" id="IPR012373">
    <property type="entry name" value="Ferrdict_sens_TM"/>
</dbReference>
<reference evidence="4 5" key="1">
    <citation type="submission" date="2019-03" db="EMBL/GenBank/DDBJ databases">
        <title>Genomic Encyclopedia of Archaeal and Bacterial Type Strains, Phase II (KMG-II): from individual species to whole genera.</title>
        <authorList>
            <person name="Goeker M."/>
        </authorList>
    </citation>
    <scope>NUCLEOTIDE SEQUENCE [LARGE SCALE GENOMIC DNA]</scope>
    <source>
        <strain evidence="4 5">DSM 28353</strain>
    </source>
</reference>
<dbReference type="Pfam" id="PF16344">
    <property type="entry name" value="FecR_C"/>
    <property type="match status" value="1"/>
</dbReference>
<dbReference type="Proteomes" id="UP000295292">
    <property type="component" value="Unassembled WGS sequence"/>
</dbReference>
<dbReference type="PANTHER" id="PTHR30273:SF2">
    <property type="entry name" value="PROTEIN FECR"/>
    <property type="match status" value="1"/>
</dbReference>
<dbReference type="OrthoDB" id="1099963at2"/>
<dbReference type="Pfam" id="PF04773">
    <property type="entry name" value="FecR"/>
    <property type="match status" value="1"/>
</dbReference>
<feature type="domain" description="FecR protein" evidence="2">
    <location>
        <begin position="180"/>
        <end position="273"/>
    </location>
</feature>
<evidence type="ECO:0000313" key="5">
    <source>
        <dbReference type="Proteomes" id="UP000295292"/>
    </source>
</evidence>
<protein>
    <submittedName>
        <fullName evidence="4">FecR family protein</fullName>
    </submittedName>
</protein>
<dbReference type="Gene3D" id="2.60.120.1440">
    <property type="match status" value="1"/>
</dbReference>
<accession>A0A4R6WG49</accession>
<comment type="caution">
    <text evidence="4">The sequence shown here is derived from an EMBL/GenBank/DDBJ whole genome shotgun (WGS) entry which is preliminary data.</text>
</comment>
<evidence type="ECO:0000256" key="1">
    <source>
        <dbReference type="SAM" id="Phobius"/>
    </source>
</evidence>
<feature type="domain" description="Protein FecR C-terminal" evidence="3">
    <location>
        <begin position="318"/>
        <end position="386"/>
    </location>
</feature>
<evidence type="ECO:0000259" key="3">
    <source>
        <dbReference type="Pfam" id="PF16344"/>
    </source>
</evidence>
<evidence type="ECO:0000259" key="2">
    <source>
        <dbReference type="Pfam" id="PF04773"/>
    </source>
</evidence>
<organism evidence="4 5">
    <name type="scientific">Sphingobacterium yanglingense</name>
    <dbReference type="NCBI Taxonomy" id="1437280"/>
    <lineage>
        <taxon>Bacteria</taxon>
        <taxon>Pseudomonadati</taxon>
        <taxon>Bacteroidota</taxon>
        <taxon>Sphingobacteriia</taxon>
        <taxon>Sphingobacteriales</taxon>
        <taxon>Sphingobacteriaceae</taxon>
        <taxon>Sphingobacterium</taxon>
    </lineage>
</organism>
<feature type="transmembrane region" description="Helical" evidence="1">
    <location>
        <begin position="84"/>
        <end position="104"/>
    </location>
</feature>
<dbReference type="InterPro" id="IPR032508">
    <property type="entry name" value="FecR_C"/>
</dbReference>
<dbReference type="GO" id="GO:0016989">
    <property type="term" value="F:sigma factor antagonist activity"/>
    <property type="evidence" value="ECO:0007669"/>
    <property type="project" value="TreeGrafter"/>
</dbReference>
<dbReference type="EMBL" id="SNYV01000015">
    <property type="protein sequence ID" value="TDQ76356.1"/>
    <property type="molecule type" value="Genomic_DNA"/>
</dbReference>
<keyword evidence="1" id="KW-1133">Transmembrane helix</keyword>
<dbReference type="RefSeq" id="WP_133585181.1">
    <property type="nucleotide sequence ID" value="NZ_SNYV01000015.1"/>
</dbReference>
<keyword evidence="1" id="KW-0812">Transmembrane</keyword>
<name>A0A4R6WG49_9SPHI</name>
<proteinExistence type="predicted"/>